<dbReference type="GO" id="GO:0009897">
    <property type="term" value="C:external side of plasma membrane"/>
    <property type="evidence" value="ECO:0007669"/>
    <property type="project" value="TreeGrafter"/>
</dbReference>
<feature type="region of interest" description="Disordered" evidence="8">
    <location>
        <begin position="523"/>
        <end position="557"/>
    </location>
</feature>
<dbReference type="InterPro" id="IPR036116">
    <property type="entry name" value="FN3_sf"/>
</dbReference>
<feature type="chain" id="PRO_5043314753" evidence="10">
    <location>
        <begin position="25"/>
        <end position="651"/>
    </location>
</feature>
<dbReference type="CDD" id="cd00063">
    <property type="entry name" value="FN3"/>
    <property type="match status" value="2"/>
</dbReference>
<keyword evidence="2 9" id="KW-0812">Transmembrane</keyword>
<feature type="signal peptide" evidence="10">
    <location>
        <begin position="1"/>
        <end position="24"/>
    </location>
</feature>
<evidence type="ECO:0000256" key="3">
    <source>
        <dbReference type="ARBA" id="ARBA00022729"/>
    </source>
</evidence>
<evidence type="ECO:0000256" key="8">
    <source>
        <dbReference type="SAM" id="MobiDB-lite"/>
    </source>
</evidence>
<evidence type="ECO:0000256" key="4">
    <source>
        <dbReference type="ARBA" id="ARBA00022989"/>
    </source>
</evidence>
<proteinExistence type="predicted"/>
<evidence type="ECO:0000313" key="12">
    <source>
        <dbReference type="EMBL" id="CAJ1061080.1"/>
    </source>
</evidence>
<keyword evidence="13" id="KW-1185">Reference proteome</keyword>
<sequence>MMNLPCSWGILLLRLWMQVDIVSGIHLQDGTGNPLSKEDVRLLKDEPNPKCFTRTEQDFTCFFETPDNNRTYDLLYRFTGLPRKKRCEMSVQKTEEGTFLHVYYFPVLDIFFYVETHLEVVEHNTTTTGLYKRTISMEDHFLLDPPFNVSLHHNAKPGQLQVSWQSVIPKYCKDEETYQIKYFSKGKQEKIKEESREECLLDQLVPGEEVKVQVRVKCAYNPDAGHWSGWSQPLRAVVPQSADDVSLMCFTSDLENFTCEWNGSRSDDQNEFKLSYQMSHSDALGWTDWTECLADWDLIDQCRFYGNQSRGVRVKLTSPAGPLSRTFYTDKFTLKKSIKTPPPSHVKAALEEDKLCLRWEAPLVSLSAHLQYEVGYQIRESEDWMTRRLNGPETSTCLGVPLGRHFSVKLRAKPDGSVYSGLWSDWSDVLTGDTPTDRGLLLILFVPVSVLLFAVILIFIFYSYHRKLKQYFWPPVPNLDKVLQGYLTEIKGQKWDPPIPAKQCFEETTSSLVEIMFADEISGSEKPSGESTQLLRSSDNDLPDLEPTNEKRKSEEFPDYVTLNKDSVILCPKGNTYVYEQIGEKERLVIEKELLQKCQSLCSESVFIPACQDTNFLNHSYLAVAEPAERFDSEVTAVRGSGNIYTNLPCG</sequence>
<evidence type="ECO:0000256" key="10">
    <source>
        <dbReference type="SAM" id="SignalP"/>
    </source>
</evidence>
<keyword evidence="4 9" id="KW-1133">Transmembrane helix</keyword>
<dbReference type="PROSITE" id="PS50853">
    <property type="entry name" value="FN3"/>
    <property type="match status" value="2"/>
</dbReference>
<feature type="domain" description="Fibronectin type-III" evidence="11">
    <location>
        <begin position="145"/>
        <end position="241"/>
    </location>
</feature>
<dbReference type="Pfam" id="PF09067">
    <property type="entry name" value="EpoR_lig-bind"/>
    <property type="match status" value="1"/>
</dbReference>
<feature type="transmembrane region" description="Helical" evidence="9">
    <location>
        <begin position="440"/>
        <end position="462"/>
    </location>
</feature>
<evidence type="ECO:0000256" key="9">
    <source>
        <dbReference type="SAM" id="Phobius"/>
    </source>
</evidence>
<dbReference type="Gene3D" id="2.60.40.10">
    <property type="entry name" value="Immunoglobulins"/>
    <property type="match status" value="4"/>
</dbReference>
<evidence type="ECO:0000256" key="2">
    <source>
        <dbReference type="ARBA" id="ARBA00022692"/>
    </source>
</evidence>
<organism evidence="12 13">
    <name type="scientific">Xyrichtys novacula</name>
    <name type="common">Pearly razorfish</name>
    <name type="synonym">Hemipteronotus novacula</name>
    <dbReference type="NCBI Taxonomy" id="13765"/>
    <lineage>
        <taxon>Eukaryota</taxon>
        <taxon>Metazoa</taxon>
        <taxon>Chordata</taxon>
        <taxon>Craniata</taxon>
        <taxon>Vertebrata</taxon>
        <taxon>Euteleostomi</taxon>
        <taxon>Actinopterygii</taxon>
        <taxon>Neopterygii</taxon>
        <taxon>Teleostei</taxon>
        <taxon>Neoteleostei</taxon>
        <taxon>Acanthomorphata</taxon>
        <taxon>Eupercaria</taxon>
        <taxon>Labriformes</taxon>
        <taxon>Labridae</taxon>
        <taxon>Xyrichtys</taxon>
    </lineage>
</organism>
<dbReference type="SMART" id="SM00060">
    <property type="entry name" value="FN3"/>
    <property type="match status" value="2"/>
</dbReference>
<dbReference type="Proteomes" id="UP001178508">
    <property type="component" value="Chromosome 7"/>
</dbReference>
<protein>
    <submittedName>
        <fullName evidence="12">Thrombopoietin receptor</fullName>
    </submittedName>
</protein>
<evidence type="ECO:0000313" key="13">
    <source>
        <dbReference type="Proteomes" id="UP001178508"/>
    </source>
</evidence>
<evidence type="ECO:0000256" key="5">
    <source>
        <dbReference type="ARBA" id="ARBA00023136"/>
    </source>
</evidence>
<dbReference type="EMBL" id="OY660870">
    <property type="protein sequence ID" value="CAJ1061080.1"/>
    <property type="molecule type" value="Genomic_DNA"/>
</dbReference>
<dbReference type="GO" id="GO:0004896">
    <property type="term" value="F:cytokine receptor activity"/>
    <property type="evidence" value="ECO:0007669"/>
    <property type="project" value="TreeGrafter"/>
</dbReference>
<keyword evidence="6 12" id="KW-0675">Receptor</keyword>
<dbReference type="PANTHER" id="PTHR23037">
    <property type="entry name" value="CYTOKINE RECEPTOR"/>
    <property type="match status" value="1"/>
</dbReference>
<dbReference type="SUPFAM" id="SSF49265">
    <property type="entry name" value="Fibronectin type III"/>
    <property type="match status" value="4"/>
</dbReference>
<evidence type="ECO:0000256" key="1">
    <source>
        <dbReference type="ARBA" id="ARBA00004479"/>
    </source>
</evidence>
<evidence type="ECO:0000259" key="11">
    <source>
        <dbReference type="PROSITE" id="PS50853"/>
    </source>
</evidence>
<dbReference type="AlphaFoldDB" id="A0AAV1FJJ3"/>
<keyword evidence="5 9" id="KW-0472">Membrane</keyword>
<gene>
    <name evidence="12" type="ORF">XNOV1_A011622</name>
</gene>
<evidence type="ECO:0000256" key="6">
    <source>
        <dbReference type="ARBA" id="ARBA00023170"/>
    </source>
</evidence>
<dbReference type="InterPro" id="IPR003961">
    <property type="entry name" value="FN3_dom"/>
</dbReference>
<keyword evidence="7" id="KW-0325">Glycoprotein</keyword>
<dbReference type="InterPro" id="IPR015152">
    <property type="entry name" value="Growth/epo_recpt_lig-bind"/>
</dbReference>
<feature type="domain" description="Fibronectin type-III" evidence="11">
    <location>
        <begin position="342"/>
        <end position="434"/>
    </location>
</feature>
<keyword evidence="3 10" id="KW-0732">Signal</keyword>
<name>A0AAV1FJJ3_XYRNO</name>
<evidence type="ECO:0000256" key="7">
    <source>
        <dbReference type="ARBA" id="ARBA00023180"/>
    </source>
</evidence>
<comment type="subcellular location">
    <subcellularLocation>
        <location evidence="1">Membrane</location>
        <topology evidence="1">Single-pass type I membrane protein</topology>
    </subcellularLocation>
</comment>
<dbReference type="PANTHER" id="PTHR23037:SF34">
    <property type="entry name" value="THROMBOPOIETIN RECEPTOR ISOFORM X1"/>
    <property type="match status" value="1"/>
</dbReference>
<accession>A0AAV1FJJ3</accession>
<reference evidence="12" key="1">
    <citation type="submission" date="2023-08" db="EMBL/GenBank/DDBJ databases">
        <authorList>
            <person name="Alioto T."/>
            <person name="Alioto T."/>
            <person name="Gomez Garrido J."/>
        </authorList>
    </citation>
    <scope>NUCLEOTIDE SEQUENCE</scope>
</reference>
<dbReference type="InterPro" id="IPR013783">
    <property type="entry name" value="Ig-like_fold"/>
</dbReference>